<feature type="compositionally biased region" description="Polar residues" evidence="10">
    <location>
        <begin position="298"/>
        <end position="313"/>
    </location>
</feature>
<keyword evidence="8" id="KW-0139">CF(1)</keyword>
<dbReference type="RefSeq" id="WP_110796106.1">
    <property type="nucleotide sequence ID" value="NZ_KZ826485.1"/>
</dbReference>
<keyword evidence="7" id="KW-0472">Membrane</keyword>
<dbReference type="GO" id="GO:0045259">
    <property type="term" value="C:proton-transporting ATP synthase complex"/>
    <property type="evidence" value="ECO:0007669"/>
    <property type="project" value="UniProtKB-KW"/>
</dbReference>
<keyword evidence="12" id="KW-1185">Reference proteome</keyword>
<evidence type="ECO:0000256" key="8">
    <source>
        <dbReference type="ARBA" id="ARBA00023196"/>
    </source>
</evidence>
<dbReference type="EMBL" id="QFVT01000006">
    <property type="protein sequence ID" value="PYC47322.1"/>
    <property type="molecule type" value="Genomic_DNA"/>
</dbReference>
<protein>
    <submittedName>
        <fullName evidence="11">ATPase</fullName>
    </submittedName>
</protein>
<comment type="similarity">
    <text evidence="3">Belongs to the ATPase gamma chain family.</text>
</comment>
<dbReference type="Gene3D" id="3.40.1380.10">
    <property type="match status" value="1"/>
</dbReference>
<evidence type="ECO:0000313" key="11">
    <source>
        <dbReference type="EMBL" id="PYC47322.1"/>
    </source>
</evidence>
<dbReference type="SUPFAM" id="SSF52943">
    <property type="entry name" value="ATP synthase (F1-ATPase), gamma subunit"/>
    <property type="match status" value="1"/>
</dbReference>
<evidence type="ECO:0000256" key="3">
    <source>
        <dbReference type="ARBA" id="ARBA00007681"/>
    </source>
</evidence>
<comment type="function">
    <text evidence="1">Produces ATP from ADP in the presence of a proton gradient across the membrane. The gamma chain is believed to be important in regulating ATPase activity and the flow of protons through the CF(0) complex.</text>
</comment>
<dbReference type="Pfam" id="PF00231">
    <property type="entry name" value="ATP-synt"/>
    <property type="match status" value="1"/>
</dbReference>
<comment type="subcellular location">
    <subcellularLocation>
        <location evidence="2">Membrane</location>
        <topology evidence="2">Peripheral membrane protein</topology>
    </subcellularLocation>
</comment>
<dbReference type="GO" id="GO:0046933">
    <property type="term" value="F:proton-transporting ATP synthase activity, rotational mechanism"/>
    <property type="evidence" value="ECO:0007669"/>
    <property type="project" value="InterPro"/>
</dbReference>
<dbReference type="Proteomes" id="UP000248012">
    <property type="component" value="Unassembled WGS sequence"/>
</dbReference>
<dbReference type="CDD" id="cd12151">
    <property type="entry name" value="F1-ATPase_gamma"/>
    <property type="match status" value="1"/>
</dbReference>
<dbReference type="InterPro" id="IPR000131">
    <property type="entry name" value="ATP_synth_F1_gsu"/>
</dbReference>
<evidence type="ECO:0000256" key="4">
    <source>
        <dbReference type="ARBA" id="ARBA00022448"/>
    </source>
</evidence>
<dbReference type="Gene3D" id="1.10.287.80">
    <property type="entry name" value="ATP synthase, gamma subunit, helix hairpin domain"/>
    <property type="match status" value="1"/>
</dbReference>
<keyword evidence="5" id="KW-0375">Hydrogen ion transport</keyword>
<evidence type="ECO:0000256" key="7">
    <source>
        <dbReference type="ARBA" id="ARBA00023136"/>
    </source>
</evidence>
<keyword evidence="4" id="KW-0813">Transport</keyword>
<evidence type="ECO:0000256" key="2">
    <source>
        <dbReference type="ARBA" id="ARBA00004170"/>
    </source>
</evidence>
<dbReference type="AlphaFoldDB" id="A0A2V4N058"/>
<feature type="region of interest" description="Disordered" evidence="10">
    <location>
        <begin position="294"/>
        <end position="313"/>
    </location>
</feature>
<proteinExistence type="inferred from homology"/>
<evidence type="ECO:0000313" key="12">
    <source>
        <dbReference type="Proteomes" id="UP000248012"/>
    </source>
</evidence>
<evidence type="ECO:0000256" key="6">
    <source>
        <dbReference type="ARBA" id="ARBA00023065"/>
    </source>
</evidence>
<reference evidence="11 12" key="1">
    <citation type="submission" date="2018-05" db="EMBL/GenBank/DDBJ databases">
        <title>Oceanovita maritima gen. nov., sp. nov., a marine bacterium in the family Rhodobacteraceae isolated from surface seawater of Lundu port Xiamen, China.</title>
        <authorList>
            <person name="Hetharua B.H."/>
            <person name="Min D."/>
            <person name="Liao H."/>
            <person name="Tian Y."/>
        </authorList>
    </citation>
    <scope>NUCLEOTIDE SEQUENCE [LARGE SCALE GENOMIC DNA]</scope>
    <source>
        <strain evidence="11 12">FSX-11</strain>
    </source>
</reference>
<dbReference type="InterPro" id="IPR035968">
    <property type="entry name" value="ATP_synth_F1_ATPase_gsu"/>
</dbReference>
<gene>
    <name evidence="11" type="ORF">DI396_10130</name>
</gene>
<accession>A0A2V4N058</accession>
<evidence type="ECO:0000256" key="9">
    <source>
        <dbReference type="ARBA" id="ARBA00023310"/>
    </source>
</evidence>
<name>A0A2V4N058_9RHOB</name>
<evidence type="ECO:0000256" key="5">
    <source>
        <dbReference type="ARBA" id="ARBA00022781"/>
    </source>
</evidence>
<comment type="caution">
    <text evidence="11">The sequence shown here is derived from an EMBL/GenBank/DDBJ whole genome shotgun (WGS) entry which is preliminary data.</text>
</comment>
<dbReference type="OrthoDB" id="9812769at2"/>
<evidence type="ECO:0000256" key="10">
    <source>
        <dbReference type="SAM" id="MobiDB-lite"/>
    </source>
</evidence>
<keyword evidence="6" id="KW-0406">Ion transport</keyword>
<evidence type="ECO:0000256" key="1">
    <source>
        <dbReference type="ARBA" id="ARBA00003456"/>
    </source>
</evidence>
<sequence>MSQTLETLTRQMGSMESIHSVVRTMKTLSVINSAPYEQANRAIEAYHQTVRDGLHAFLCAAGLPDFSAQRIGSQVMVVFGSDHGLCGNYNEILAAHVAGHMKAAQGRAPIVLCVGAQMADALGDRSIGVERLFLPPASVDGIGRLANLLTQHIDDLRLGSHASEIAVDLAFTARRDSGVQAAQTMPLLPLDATVLNDLKQTPWVSRSRPTFTMSSAALFRALVRSYVFASLFKASAEAMVTENAARLALMQQADQSVEDRLEVLRSDANALRQDGITTELLDVIIGFEALKKPRRRSQPGTTKTFNTSSRKTR</sequence>
<keyword evidence="9" id="KW-0066">ATP synthesis</keyword>
<organism evidence="11 12">
    <name type="scientific">Litorivita pollutaquae</name>
    <dbReference type="NCBI Taxonomy" id="2200892"/>
    <lineage>
        <taxon>Bacteria</taxon>
        <taxon>Pseudomonadati</taxon>
        <taxon>Pseudomonadota</taxon>
        <taxon>Alphaproteobacteria</taxon>
        <taxon>Rhodobacterales</taxon>
        <taxon>Paracoccaceae</taxon>
        <taxon>Litorivita</taxon>
    </lineage>
</organism>